<evidence type="ECO:0000313" key="9">
    <source>
        <dbReference type="EMBL" id="RID84043.1"/>
    </source>
</evidence>
<organism evidence="9 10">
    <name type="scientific">Peribacillus asahii</name>
    <dbReference type="NCBI Taxonomy" id="228899"/>
    <lineage>
        <taxon>Bacteria</taxon>
        <taxon>Bacillati</taxon>
        <taxon>Bacillota</taxon>
        <taxon>Bacilli</taxon>
        <taxon>Bacillales</taxon>
        <taxon>Bacillaceae</taxon>
        <taxon>Peribacillus</taxon>
    </lineage>
</organism>
<dbReference type="InterPro" id="IPR036259">
    <property type="entry name" value="MFS_trans_sf"/>
</dbReference>
<keyword evidence="5 7" id="KW-1133">Transmembrane helix</keyword>
<dbReference type="PROSITE" id="PS50850">
    <property type="entry name" value="MFS"/>
    <property type="match status" value="1"/>
</dbReference>
<accession>A0A398B8K4</accession>
<name>A0A398B8K4_9BACI</name>
<feature type="transmembrane region" description="Helical" evidence="7">
    <location>
        <begin position="99"/>
        <end position="117"/>
    </location>
</feature>
<evidence type="ECO:0000256" key="7">
    <source>
        <dbReference type="SAM" id="Phobius"/>
    </source>
</evidence>
<dbReference type="InterPro" id="IPR011701">
    <property type="entry name" value="MFS"/>
</dbReference>
<dbReference type="CDD" id="cd06173">
    <property type="entry name" value="MFS_MefA_like"/>
    <property type="match status" value="1"/>
</dbReference>
<feature type="transmembrane region" description="Helical" evidence="7">
    <location>
        <begin position="342"/>
        <end position="364"/>
    </location>
</feature>
<dbReference type="SUPFAM" id="SSF103473">
    <property type="entry name" value="MFS general substrate transporter"/>
    <property type="match status" value="1"/>
</dbReference>
<dbReference type="GO" id="GO:0022857">
    <property type="term" value="F:transmembrane transporter activity"/>
    <property type="evidence" value="ECO:0007669"/>
    <property type="project" value="InterPro"/>
</dbReference>
<comment type="subcellular location">
    <subcellularLocation>
        <location evidence="1">Cell membrane</location>
        <topology evidence="1">Multi-pass membrane protein</topology>
    </subcellularLocation>
</comment>
<feature type="transmembrane region" description="Helical" evidence="7">
    <location>
        <begin position="284"/>
        <end position="303"/>
    </location>
</feature>
<sequence length="407" mass="44763">MSQLLKSRFVQAIFLSALFLQIGIWVRNFAILLFIMEKTNGNAFAVSMISVAEFAPIFIFSFIGGTFADRWRPKRTMVWCDILSAISVFAVVLTLVFGSWHIVFFATLISSILSQFSQPSGMKLFKMHLSPELLQSAMSIYQTIFAVFMVLGPVLGTMIFQQFGIVVSMIVTGIAFLLSAVMLLFIPADHKTENKQKATTLLEEMESGIRYVLAKKELKLLGICFMAAGLAIGLIQPLVVFLVTERLELAKENLQWLLMVNGIGMILGGAASVIFSKSLLPQKLLVIGMLANAIGMSVIGFSTDLTLTLVAEFVNGFFLPCIQVGINTMILQNTKSEFIGRVNGTLSPLFSGAMVLTMSIAGILKEMFSIIMIFEVAAILFIIGLLFILPLYNMQASEHVEGVLSKE</sequence>
<evidence type="ECO:0000256" key="3">
    <source>
        <dbReference type="ARBA" id="ARBA00022475"/>
    </source>
</evidence>
<dbReference type="GO" id="GO:0005886">
    <property type="term" value="C:plasma membrane"/>
    <property type="evidence" value="ECO:0007669"/>
    <property type="project" value="UniProtKB-SubCell"/>
</dbReference>
<feature type="transmembrane region" description="Helical" evidence="7">
    <location>
        <begin position="12"/>
        <end position="36"/>
    </location>
</feature>
<reference evidence="9 10" key="1">
    <citation type="submission" date="2018-08" db="EMBL/GenBank/DDBJ databases">
        <title>Bacillus jemisoniae sp. nov., Bacillus chryseoplanitiae sp. nov., Bacillus resnikiae sp. nov., and Bacillus frankliniae sp. nov., isolated from Viking spacecraft and associated surfaces.</title>
        <authorList>
            <person name="Seuylemezian A."/>
            <person name="Vaishampayan P."/>
        </authorList>
    </citation>
    <scope>NUCLEOTIDE SEQUENCE [LARGE SCALE GENOMIC DNA]</scope>
    <source>
        <strain evidence="9 10">MA001</strain>
    </source>
</reference>
<dbReference type="Gene3D" id="1.20.1250.20">
    <property type="entry name" value="MFS general substrate transporter like domains"/>
    <property type="match status" value="2"/>
</dbReference>
<dbReference type="RefSeq" id="WP_119117895.1">
    <property type="nucleotide sequence ID" value="NZ_QWVS01000028.1"/>
</dbReference>
<feature type="transmembrane region" description="Helical" evidence="7">
    <location>
        <begin position="370"/>
        <end position="392"/>
    </location>
</feature>
<dbReference type="EMBL" id="QWVS01000028">
    <property type="protein sequence ID" value="RID84043.1"/>
    <property type="molecule type" value="Genomic_DNA"/>
</dbReference>
<comment type="caution">
    <text evidence="9">The sequence shown here is derived from an EMBL/GenBank/DDBJ whole genome shotgun (WGS) entry which is preliminary data.</text>
</comment>
<keyword evidence="3" id="KW-1003">Cell membrane</keyword>
<feature type="transmembrane region" description="Helical" evidence="7">
    <location>
        <begin position="309"/>
        <end position="330"/>
    </location>
</feature>
<proteinExistence type="predicted"/>
<dbReference type="Pfam" id="PF07690">
    <property type="entry name" value="MFS_1"/>
    <property type="match status" value="2"/>
</dbReference>
<feature type="transmembrane region" description="Helical" evidence="7">
    <location>
        <begin position="138"/>
        <end position="159"/>
    </location>
</feature>
<keyword evidence="10" id="KW-1185">Reference proteome</keyword>
<feature type="transmembrane region" description="Helical" evidence="7">
    <location>
        <begin position="42"/>
        <end position="64"/>
    </location>
</feature>
<feature type="transmembrane region" description="Helical" evidence="7">
    <location>
        <begin position="165"/>
        <end position="186"/>
    </location>
</feature>
<dbReference type="Proteomes" id="UP000266016">
    <property type="component" value="Unassembled WGS sequence"/>
</dbReference>
<evidence type="ECO:0000259" key="8">
    <source>
        <dbReference type="PROSITE" id="PS50850"/>
    </source>
</evidence>
<keyword evidence="4 7" id="KW-0812">Transmembrane</keyword>
<dbReference type="PANTHER" id="PTHR43266">
    <property type="entry name" value="MACROLIDE-EFFLUX PROTEIN"/>
    <property type="match status" value="1"/>
</dbReference>
<gene>
    <name evidence="9" type="ORF">D1953_14445</name>
</gene>
<keyword evidence="2" id="KW-0813">Transport</keyword>
<evidence type="ECO:0000256" key="5">
    <source>
        <dbReference type="ARBA" id="ARBA00022989"/>
    </source>
</evidence>
<dbReference type="AlphaFoldDB" id="A0A398B8K4"/>
<evidence type="ECO:0000256" key="6">
    <source>
        <dbReference type="ARBA" id="ARBA00023136"/>
    </source>
</evidence>
<feature type="transmembrane region" description="Helical" evidence="7">
    <location>
        <begin position="256"/>
        <end position="275"/>
    </location>
</feature>
<evidence type="ECO:0000256" key="4">
    <source>
        <dbReference type="ARBA" id="ARBA00022692"/>
    </source>
</evidence>
<evidence type="ECO:0000256" key="1">
    <source>
        <dbReference type="ARBA" id="ARBA00004651"/>
    </source>
</evidence>
<evidence type="ECO:0000313" key="10">
    <source>
        <dbReference type="Proteomes" id="UP000266016"/>
    </source>
</evidence>
<evidence type="ECO:0000256" key="2">
    <source>
        <dbReference type="ARBA" id="ARBA00022448"/>
    </source>
</evidence>
<feature type="domain" description="Major facilitator superfamily (MFS) profile" evidence="8">
    <location>
        <begin position="9"/>
        <end position="396"/>
    </location>
</feature>
<dbReference type="PANTHER" id="PTHR43266:SF8">
    <property type="entry name" value="MACROLIDE-EFFLUX PROTEIN"/>
    <property type="match status" value="1"/>
</dbReference>
<keyword evidence="6 7" id="KW-0472">Membrane</keyword>
<feature type="transmembrane region" description="Helical" evidence="7">
    <location>
        <begin position="220"/>
        <end position="244"/>
    </location>
</feature>
<dbReference type="InterPro" id="IPR020846">
    <property type="entry name" value="MFS_dom"/>
</dbReference>
<protein>
    <submittedName>
        <fullName evidence="9">MFS transporter</fullName>
    </submittedName>
</protein>